<dbReference type="Pfam" id="PF25053">
    <property type="entry name" value="DUF7791"/>
    <property type="match status" value="1"/>
</dbReference>
<dbReference type="PANTHER" id="PTHR10039:SF5">
    <property type="entry name" value="NACHT DOMAIN-CONTAINING PROTEIN"/>
    <property type="match status" value="1"/>
</dbReference>
<dbReference type="Gene3D" id="3.40.50.300">
    <property type="entry name" value="P-loop containing nucleotide triphosphate hydrolases"/>
    <property type="match status" value="1"/>
</dbReference>
<dbReference type="AlphaFoldDB" id="A0A9W8NGF5"/>
<gene>
    <name evidence="5" type="ORF">NPX13_g4129</name>
</gene>
<feature type="coiled-coil region" evidence="2">
    <location>
        <begin position="105"/>
        <end position="132"/>
    </location>
</feature>
<evidence type="ECO:0000259" key="4">
    <source>
        <dbReference type="Pfam" id="PF25053"/>
    </source>
</evidence>
<dbReference type="VEuPathDB" id="FungiDB:F4678DRAFT_241674"/>
<name>A0A9W8NGF5_9PEZI</name>
<organism evidence="5 6">
    <name type="scientific">Xylaria arbuscula</name>
    <dbReference type="NCBI Taxonomy" id="114810"/>
    <lineage>
        <taxon>Eukaryota</taxon>
        <taxon>Fungi</taxon>
        <taxon>Dikarya</taxon>
        <taxon>Ascomycota</taxon>
        <taxon>Pezizomycotina</taxon>
        <taxon>Sordariomycetes</taxon>
        <taxon>Xylariomycetidae</taxon>
        <taxon>Xylariales</taxon>
        <taxon>Xylariaceae</taxon>
        <taxon>Xylaria</taxon>
    </lineage>
</organism>
<dbReference type="InterPro" id="IPR056884">
    <property type="entry name" value="NPHP3-like_N"/>
</dbReference>
<feature type="domain" description="Nephrocystin 3-like N-terminal" evidence="3">
    <location>
        <begin position="235"/>
        <end position="406"/>
    </location>
</feature>
<keyword evidence="2" id="KW-0175">Coiled coil</keyword>
<keyword evidence="6" id="KW-1185">Reference proteome</keyword>
<evidence type="ECO:0000313" key="6">
    <source>
        <dbReference type="Proteomes" id="UP001148614"/>
    </source>
</evidence>
<keyword evidence="1" id="KW-0677">Repeat</keyword>
<evidence type="ECO:0000259" key="3">
    <source>
        <dbReference type="Pfam" id="PF24883"/>
    </source>
</evidence>
<dbReference type="EMBL" id="JANPWZ010000561">
    <property type="protein sequence ID" value="KAJ3575140.1"/>
    <property type="molecule type" value="Genomic_DNA"/>
</dbReference>
<dbReference type="Pfam" id="PF24883">
    <property type="entry name" value="NPHP3_N"/>
    <property type="match status" value="1"/>
</dbReference>
<evidence type="ECO:0000256" key="1">
    <source>
        <dbReference type="ARBA" id="ARBA00022737"/>
    </source>
</evidence>
<reference evidence="5" key="1">
    <citation type="submission" date="2022-07" db="EMBL/GenBank/DDBJ databases">
        <title>Genome Sequence of Xylaria arbuscula.</title>
        <authorList>
            <person name="Buettner E."/>
        </authorList>
    </citation>
    <scope>NUCLEOTIDE SEQUENCE</scope>
    <source>
        <strain evidence="5">VT107</strain>
    </source>
</reference>
<evidence type="ECO:0008006" key="7">
    <source>
        <dbReference type="Google" id="ProtNLM"/>
    </source>
</evidence>
<protein>
    <recommendedName>
        <fullName evidence="7">NACHT domain-containing protein</fullName>
    </recommendedName>
</protein>
<proteinExistence type="predicted"/>
<sequence>MEGFAALGVAVNIAQVLEYGFKLVQKSRNLRDVGVLDPDLDSEARRIQALAASLDSQVISRNHEDLRSLARQGVEVSTKLIEELESLKVTDPKSKRQRAVAVWRSERRKKHIHELENRLRNCETQLGLYLTNLSRTESNAKLDNIGLDSGKILNGLADLQSTAKRLTDVGQGVSSSIQLLVTTYHNQLGEQLILDKLHFPDMHERFDTIPKAHEETFKWLFKSDDSGDDIKAQASKAFISWLQQGSGFFHISGKVGAGKSTMMKYICSHDDLDAHLKVWCDGTQLGRGQFFFWKPGTVAQKSLKGLLRGLLHSILEQSPNLISTALPVFWKLITAHPTSSRELEYRDFEEGFTNILKYASTSRLYKFALFIDGLDEFEGQPLNLIKTMKAWTEQYPSILKICVSSREYSVFQVSFSPYPKLRLHEYTSTDIARMASTQLQSISQHANSSMSDQTVQTLAGLIRNRAEGVFLWVSMVLANIEDAVMSGASLYELKAKIAAYPMELEPLYWHLVHLIHQTDRKWAFSALKMVQFFQCSRSNVRYRPHWGLSLLELSFLDDTQHCDEFEPGTINENLQNTYRKVYGRCKGFLHVRNRDRVYDDIEANYGILPAPLEQEVVLIHRSIVEFLETPDFTRTSAEYISGFDCFDNASRCPGVIIDWCLRHGADPDQAIGKLIPGGPRSLSSLSPNDGWEMVYFTMAFGPTQAFPFSWWLSTEMLLLMNETSCLYQGIKENRGVVKFRDVLKLWYPNNRYFPNLIDGLHRSSRDEEAFGSEALPSVADIPLGAIHGQHCEEEYQEYFEKDVKRILEGAGVAYPPFKAIDNVARFYLEEFNSDGSA</sequence>
<evidence type="ECO:0000256" key="2">
    <source>
        <dbReference type="SAM" id="Coils"/>
    </source>
</evidence>
<accession>A0A9W8NGF5</accession>
<dbReference type="SUPFAM" id="SSF52540">
    <property type="entry name" value="P-loop containing nucleoside triphosphate hydrolases"/>
    <property type="match status" value="1"/>
</dbReference>
<dbReference type="InterPro" id="IPR027417">
    <property type="entry name" value="P-loop_NTPase"/>
</dbReference>
<feature type="domain" description="DUF7791" evidence="4">
    <location>
        <begin position="525"/>
        <end position="642"/>
    </location>
</feature>
<dbReference type="PANTHER" id="PTHR10039">
    <property type="entry name" value="AMELOGENIN"/>
    <property type="match status" value="1"/>
</dbReference>
<evidence type="ECO:0000313" key="5">
    <source>
        <dbReference type="EMBL" id="KAJ3575140.1"/>
    </source>
</evidence>
<dbReference type="InterPro" id="IPR056693">
    <property type="entry name" value="DUF7791"/>
</dbReference>
<dbReference type="Proteomes" id="UP001148614">
    <property type="component" value="Unassembled WGS sequence"/>
</dbReference>
<comment type="caution">
    <text evidence="5">The sequence shown here is derived from an EMBL/GenBank/DDBJ whole genome shotgun (WGS) entry which is preliminary data.</text>
</comment>